<organism evidence="6 7">
    <name type="scientific">Formivibrio citricus</name>
    <dbReference type="NCBI Taxonomy" id="83765"/>
    <lineage>
        <taxon>Bacteria</taxon>
        <taxon>Pseudomonadati</taxon>
        <taxon>Pseudomonadota</taxon>
        <taxon>Betaproteobacteria</taxon>
        <taxon>Neisseriales</taxon>
        <taxon>Chitinibacteraceae</taxon>
        <taxon>Formivibrio</taxon>
    </lineage>
</organism>
<sequence length="240" mass="27360">MNLRTGLWKTSLLLAASLVLPLQVHARTLHGTVIGISDGDTLTLLSNQRQHKVRLAQIDAPEKDQPYGQRAKRSLSDLAYRREARVEVEAEDKYGRTVGTIWINGRNINEEQLRRGMAWVYTQYAHSPELLTIQQEARQAQRGLWADANPTPPWKWRHTRPSASHSQWGWLSWLKFWKSGHKQSKPAPIREGLSTPQQCGAKQYCKEMTSCEEARFYLEQCGLKQLDGNGDGVPCEALCR</sequence>
<dbReference type="OrthoDB" id="9805504at2"/>
<evidence type="ECO:0000256" key="3">
    <source>
        <dbReference type="ARBA" id="ARBA00022801"/>
    </source>
</evidence>
<reference evidence="7" key="1">
    <citation type="submission" date="2016-10" db="EMBL/GenBank/DDBJ databases">
        <authorList>
            <person name="Varghese N."/>
            <person name="Submissions S."/>
        </authorList>
    </citation>
    <scope>NUCLEOTIDE SEQUENCE [LARGE SCALE GENOMIC DNA]</scope>
    <source>
        <strain evidence="7">DSM 6150</strain>
    </source>
</reference>
<dbReference type="PROSITE" id="PS50830">
    <property type="entry name" value="TNASE_3"/>
    <property type="match status" value="1"/>
</dbReference>
<dbReference type="Gene3D" id="2.40.50.90">
    <property type="match status" value="1"/>
</dbReference>
<dbReference type="InterPro" id="IPR002071">
    <property type="entry name" value="Thermonucl_AS"/>
</dbReference>
<evidence type="ECO:0000256" key="1">
    <source>
        <dbReference type="ARBA" id="ARBA00022722"/>
    </source>
</evidence>
<evidence type="ECO:0000256" key="2">
    <source>
        <dbReference type="ARBA" id="ARBA00022759"/>
    </source>
</evidence>
<evidence type="ECO:0000259" key="5">
    <source>
        <dbReference type="PROSITE" id="PS50830"/>
    </source>
</evidence>
<dbReference type="Proteomes" id="UP000242869">
    <property type="component" value="Unassembled WGS sequence"/>
</dbReference>
<dbReference type="Pfam" id="PF05901">
    <property type="entry name" value="Excalibur"/>
    <property type="match status" value="1"/>
</dbReference>
<dbReference type="EMBL" id="FOVE01000003">
    <property type="protein sequence ID" value="SFN10623.1"/>
    <property type="molecule type" value="Genomic_DNA"/>
</dbReference>
<gene>
    <name evidence="6" type="ORF">SAMN05660284_00527</name>
</gene>
<keyword evidence="1" id="KW-0540">Nuclease</keyword>
<dbReference type="GO" id="GO:0016787">
    <property type="term" value="F:hydrolase activity"/>
    <property type="evidence" value="ECO:0007669"/>
    <property type="project" value="UniProtKB-KW"/>
</dbReference>
<keyword evidence="3" id="KW-0378">Hydrolase</keyword>
<dbReference type="RefSeq" id="WP_091191052.1">
    <property type="nucleotide sequence ID" value="NZ_FOVE01000003.1"/>
</dbReference>
<feature type="chain" id="PRO_5017453708" evidence="4">
    <location>
        <begin position="27"/>
        <end position="240"/>
    </location>
</feature>
<protein>
    <submittedName>
        <fullName evidence="6">Endonuclease YncB, thermonuclease family</fullName>
    </submittedName>
</protein>
<feature type="signal peptide" evidence="4">
    <location>
        <begin position="1"/>
        <end position="26"/>
    </location>
</feature>
<evidence type="ECO:0000313" key="7">
    <source>
        <dbReference type="Proteomes" id="UP000242869"/>
    </source>
</evidence>
<keyword evidence="4" id="KW-0732">Signal</keyword>
<feature type="domain" description="TNase-like" evidence="5">
    <location>
        <begin position="27"/>
        <end position="147"/>
    </location>
</feature>
<name>A0A1I4WB89_9NEIS</name>
<dbReference type="InterPro" id="IPR035437">
    <property type="entry name" value="SNase_OB-fold_sf"/>
</dbReference>
<accession>A0A1I4WB89</accession>
<dbReference type="AlphaFoldDB" id="A0A1I4WB89"/>
<dbReference type="GO" id="GO:0003676">
    <property type="term" value="F:nucleic acid binding"/>
    <property type="evidence" value="ECO:0007669"/>
    <property type="project" value="InterPro"/>
</dbReference>
<dbReference type="SMART" id="SM00318">
    <property type="entry name" value="SNc"/>
    <property type="match status" value="1"/>
</dbReference>
<keyword evidence="7" id="KW-1185">Reference proteome</keyword>
<keyword evidence="2 6" id="KW-0255">Endonuclease</keyword>
<dbReference type="STRING" id="83765.SAMN05660284_00527"/>
<dbReference type="PROSITE" id="PS01284">
    <property type="entry name" value="TNASE_2"/>
    <property type="match status" value="1"/>
</dbReference>
<dbReference type="Pfam" id="PF00565">
    <property type="entry name" value="SNase"/>
    <property type="match status" value="1"/>
</dbReference>
<dbReference type="InterPro" id="IPR016071">
    <property type="entry name" value="Staphylococal_nuclease_OB-fold"/>
</dbReference>
<dbReference type="PROSITE" id="PS01123">
    <property type="entry name" value="TNASE_1"/>
    <property type="match status" value="1"/>
</dbReference>
<dbReference type="SUPFAM" id="SSF50199">
    <property type="entry name" value="Staphylococcal nuclease"/>
    <property type="match status" value="1"/>
</dbReference>
<proteinExistence type="predicted"/>
<evidence type="ECO:0000313" key="6">
    <source>
        <dbReference type="EMBL" id="SFN10623.1"/>
    </source>
</evidence>
<dbReference type="GO" id="GO:0005737">
    <property type="term" value="C:cytoplasm"/>
    <property type="evidence" value="ECO:0007669"/>
    <property type="project" value="TreeGrafter"/>
</dbReference>
<dbReference type="InterPro" id="IPR008613">
    <property type="entry name" value="Excalibur_Ca-bd_domain"/>
</dbReference>
<evidence type="ECO:0000256" key="4">
    <source>
        <dbReference type="SAM" id="SignalP"/>
    </source>
</evidence>
<dbReference type="GO" id="GO:0004519">
    <property type="term" value="F:endonuclease activity"/>
    <property type="evidence" value="ECO:0007669"/>
    <property type="project" value="UniProtKB-KW"/>
</dbReference>
<dbReference type="CDD" id="cd00175">
    <property type="entry name" value="SNc"/>
    <property type="match status" value="1"/>
</dbReference>
<dbReference type="PANTHER" id="PTHR12302">
    <property type="entry name" value="EBNA2 BINDING PROTEIN P100"/>
    <property type="match status" value="1"/>
</dbReference>
<dbReference type="PANTHER" id="PTHR12302:SF3">
    <property type="entry name" value="SERINE_THREONINE-PROTEIN KINASE 31"/>
    <property type="match status" value="1"/>
</dbReference>